<dbReference type="AlphaFoldDB" id="A0A5D2H5F5"/>
<name>A0A5D2H5F5_GOSDA</name>
<dbReference type="EMBL" id="CM017690">
    <property type="protein sequence ID" value="TYH25130.1"/>
    <property type="molecule type" value="Genomic_DNA"/>
</dbReference>
<sequence length="83" mass="9581">MLGVVCRRYALKNCPKPPPPNQSIVMSFWSERNTKDLPHDVAGKHIGWESMHRPRHVYGSLYPHANSDRHLPEVRRVRSQPGT</sequence>
<accession>A0A5D2H5F5</accession>
<keyword evidence="3" id="KW-1185">Reference proteome</keyword>
<gene>
    <name evidence="2" type="ORF">ES288_A03G144700v1</name>
</gene>
<proteinExistence type="predicted"/>
<protein>
    <submittedName>
        <fullName evidence="2">Uncharacterized protein</fullName>
    </submittedName>
</protein>
<dbReference type="Proteomes" id="UP000323506">
    <property type="component" value="Chromosome A03"/>
</dbReference>
<evidence type="ECO:0000256" key="1">
    <source>
        <dbReference type="SAM" id="MobiDB-lite"/>
    </source>
</evidence>
<feature type="region of interest" description="Disordered" evidence="1">
    <location>
        <begin position="63"/>
        <end position="83"/>
    </location>
</feature>
<organism evidence="2 3">
    <name type="scientific">Gossypium darwinii</name>
    <name type="common">Darwin's cotton</name>
    <name type="synonym">Gossypium barbadense var. darwinii</name>
    <dbReference type="NCBI Taxonomy" id="34276"/>
    <lineage>
        <taxon>Eukaryota</taxon>
        <taxon>Viridiplantae</taxon>
        <taxon>Streptophyta</taxon>
        <taxon>Embryophyta</taxon>
        <taxon>Tracheophyta</taxon>
        <taxon>Spermatophyta</taxon>
        <taxon>Magnoliopsida</taxon>
        <taxon>eudicotyledons</taxon>
        <taxon>Gunneridae</taxon>
        <taxon>Pentapetalae</taxon>
        <taxon>rosids</taxon>
        <taxon>malvids</taxon>
        <taxon>Malvales</taxon>
        <taxon>Malvaceae</taxon>
        <taxon>Malvoideae</taxon>
        <taxon>Gossypium</taxon>
    </lineage>
</organism>
<reference evidence="2 3" key="1">
    <citation type="submission" date="2019-06" db="EMBL/GenBank/DDBJ databases">
        <title>WGS assembly of Gossypium darwinii.</title>
        <authorList>
            <person name="Chen Z.J."/>
            <person name="Sreedasyam A."/>
            <person name="Ando A."/>
            <person name="Song Q."/>
            <person name="De L."/>
            <person name="Hulse-Kemp A."/>
            <person name="Ding M."/>
            <person name="Ye W."/>
            <person name="Kirkbride R."/>
            <person name="Jenkins J."/>
            <person name="Plott C."/>
            <person name="Lovell J."/>
            <person name="Lin Y.-M."/>
            <person name="Vaughn R."/>
            <person name="Liu B."/>
            <person name="Li W."/>
            <person name="Simpson S."/>
            <person name="Scheffler B."/>
            <person name="Saski C."/>
            <person name="Grover C."/>
            <person name="Hu G."/>
            <person name="Conover J."/>
            <person name="Carlson J."/>
            <person name="Shu S."/>
            <person name="Boston L."/>
            <person name="Williams M."/>
            <person name="Peterson D."/>
            <person name="Mcgee K."/>
            <person name="Jones D."/>
            <person name="Wendel J."/>
            <person name="Stelly D."/>
            <person name="Grimwood J."/>
            <person name="Schmutz J."/>
        </authorList>
    </citation>
    <scope>NUCLEOTIDE SEQUENCE [LARGE SCALE GENOMIC DNA]</scope>
    <source>
        <strain evidence="2">1808015.09</strain>
    </source>
</reference>
<evidence type="ECO:0000313" key="2">
    <source>
        <dbReference type="EMBL" id="TYH25130.1"/>
    </source>
</evidence>
<evidence type="ECO:0000313" key="3">
    <source>
        <dbReference type="Proteomes" id="UP000323506"/>
    </source>
</evidence>
<feature type="compositionally biased region" description="Basic and acidic residues" evidence="1">
    <location>
        <begin position="66"/>
        <end position="76"/>
    </location>
</feature>